<feature type="non-terminal residue" evidence="1">
    <location>
        <position position="36"/>
    </location>
</feature>
<comment type="caution">
    <text evidence="1">The sequence shown here is derived from an EMBL/GenBank/DDBJ whole genome shotgun (WGS) entry which is preliminary data.</text>
</comment>
<evidence type="ECO:0000313" key="2">
    <source>
        <dbReference type="Proteomes" id="UP000013190"/>
    </source>
</evidence>
<name>A0ABP2U212_9GAMM</name>
<evidence type="ECO:0000313" key="1">
    <source>
        <dbReference type="EMBL" id="ENU28588.1"/>
    </source>
</evidence>
<reference evidence="1 2" key="2">
    <citation type="journal article" date="2016" name="Int. J. Syst. Evol. Microbiol.">
        <title>Taxonomy of haemolytic and/or proteolytic strains of the genus Acinetobacter with the proposal of Acinetobacter courvalinii sp. nov. (genomic species 14 sensu Bouvet &amp; Jeanjean), Acinetobacter dispersus sp. nov. (genomic species 17), Acinetobacter modestus sp. nov., Acinetobacter proteolyticus sp. nov. and Acinetobacter vivianii sp. nov.</title>
        <authorList>
            <person name="Nemec A."/>
            <person name="Radolfova-Krizova L."/>
            <person name="Maixnerova M."/>
            <person name="Vrestiakova E."/>
            <person name="Jezek P."/>
            <person name="Sedo O."/>
        </authorList>
    </citation>
    <scope>NUCLEOTIDE SEQUENCE [LARGE SCALE GENOMIC DNA]</scope>
    <source>
        <strain evidence="1 2">NIPH 236</strain>
    </source>
</reference>
<sequence>MLTLNGTVANIYESPKGVNKTTGEAFGGQHRIQIMC</sequence>
<protein>
    <submittedName>
        <fullName evidence="1">Uncharacterized protein</fullName>
    </submittedName>
</protein>
<organism evidence="1 2">
    <name type="scientific">Acinetobacter modestus</name>
    <dbReference type="NCBI Taxonomy" id="1776740"/>
    <lineage>
        <taxon>Bacteria</taxon>
        <taxon>Pseudomonadati</taxon>
        <taxon>Pseudomonadota</taxon>
        <taxon>Gammaproteobacteria</taxon>
        <taxon>Moraxellales</taxon>
        <taxon>Moraxellaceae</taxon>
        <taxon>Acinetobacter</taxon>
    </lineage>
</organism>
<proteinExistence type="predicted"/>
<dbReference type="EMBL" id="APOJ01000006">
    <property type="protein sequence ID" value="ENU28588.1"/>
    <property type="molecule type" value="Genomic_DNA"/>
</dbReference>
<keyword evidence="2" id="KW-1185">Reference proteome</keyword>
<reference evidence="2" key="1">
    <citation type="submission" date="2013-02" db="EMBL/GenBank/DDBJ databases">
        <title>The Genome Sequence of Acinetobacter sp. NIPH 236.</title>
        <authorList>
            <consortium name="The Broad Institute Genome Sequencing Platform"/>
            <consortium name="The Broad Institute Genome Sequencing Center for Infectious Disease"/>
            <person name="Cerqueira G."/>
            <person name="Feldgarden M."/>
            <person name="Courvalin P."/>
            <person name="Perichon B."/>
            <person name="Grillot-Courvalin C."/>
            <person name="Clermont D."/>
            <person name="Rocha E."/>
            <person name="Yoon E.-J."/>
            <person name="Nemec A."/>
            <person name="Walker B."/>
            <person name="Young S.K."/>
            <person name="Zeng Q."/>
            <person name="Gargeya S."/>
            <person name="Fitzgerald M."/>
            <person name="Haas B."/>
            <person name="Abouelleil A."/>
            <person name="Alvarado L."/>
            <person name="Arachchi H.M."/>
            <person name="Berlin A.M."/>
            <person name="Chapman S.B."/>
            <person name="Dewar J."/>
            <person name="Goldberg J."/>
            <person name="Griggs A."/>
            <person name="Gujja S."/>
            <person name="Hansen M."/>
            <person name="Howarth C."/>
            <person name="Imamovic A."/>
            <person name="Larimer J."/>
            <person name="McCowan C."/>
            <person name="Murphy C."/>
            <person name="Neiman D."/>
            <person name="Pearson M."/>
            <person name="Priest M."/>
            <person name="Roberts A."/>
            <person name="Saif S."/>
            <person name="Shea T."/>
            <person name="Sisk P."/>
            <person name="Sykes S."/>
            <person name="Wortman J."/>
            <person name="Nusbaum C."/>
            <person name="Birren B."/>
        </authorList>
    </citation>
    <scope>NUCLEOTIDE SEQUENCE [LARGE SCALE GENOMIC DNA]</scope>
    <source>
        <strain evidence="2">NIPH 236</strain>
    </source>
</reference>
<dbReference type="Proteomes" id="UP000013190">
    <property type="component" value="Unassembled WGS sequence"/>
</dbReference>
<accession>A0ABP2U212</accession>
<gene>
    <name evidence="1" type="ORF">F992_00151</name>
</gene>